<dbReference type="GO" id="GO:0005634">
    <property type="term" value="C:nucleus"/>
    <property type="evidence" value="ECO:0007669"/>
    <property type="project" value="UniProtKB-SubCell"/>
</dbReference>
<keyword evidence="3 5" id="KW-0371">Homeobox</keyword>
<gene>
    <name evidence="9" type="ORF">L596_029061</name>
</gene>
<evidence type="ECO:0000313" key="9">
    <source>
        <dbReference type="EMBL" id="TKR59383.1"/>
    </source>
</evidence>
<dbReference type="PROSITE" id="PS00027">
    <property type="entry name" value="HOMEOBOX_1"/>
    <property type="match status" value="1"/>
</dbReference>
<name>A0A4U5LTI7_STECR</name>
<comment type="caution">
    <text evidence="9">The sequence shown here is derived from an EMBL/GenBank/DDBJ whole genome shotgun (WGS) entry which is preliminary data.</text>
</comment>
<reference evidence="9 10" key="2">
    <citation type="journal article" date="2019" name="G3 (Bethesda)">
        <title>Hybrid Assembly of the Genome of the Entomopathogenic Nematode Steinernema carpocapsae Identifies the X-Chromosome.</title>
        <authorList>
            <person name="Serra L."/>
            <person name="Macchietto M."/>
            <person name="Macias-Munoz A."/>
            <person name="McGill C.J."/>
            <person name="Rodriguez I.M."/>
            <person name="Rodriguez B."/>
            <person name="Murad R."/>
            <person name="Mortazavi A."/>
        </authorList>
    </citation>
    <scope>NUCLEOTIDE SEQUENCE [LARGE SCALE GENOMIC DNA]</scope>
    <source>
        <strain evidence="9 10">ALL</strain>
    </source>
</reference>
<reference evidence="9 10" key="1">
    <citation type="journal article" date="2015" name="Genome Biol.">
        <title>Comparative genomics of Steinernema reveals deeply conserved gene regulatory networks.</title>
        <authorList>
            <person name="Dillman A.R."/>
            <person name="Macchietto M."/>
            <person name="Porter C.F."/>
            <person name="Rogers A."/>
            <person name="Williams B."/>
            <person name="Antoshechkin I."/>
            <person name="Lee M.M."/>
            <person name="Goodwin Z."/>
            <person name="Lu X."/>
            <person name="Lewis E.E."/>
            <person name="Goodrich-Blair H."/>
            <person name="Stock S.P."/>
            <person name="Adams B.J."/>
            <person name="Sternberg P.W."/>
            <person name="Mortazavi A."/>
        </authorList>
    </citation>
    <scope>NUCLEOTIDE SEQUENCE [LARGE SCALE GENOMIC DNA]</scope>
    <source>
        <strain evidence="9 10">ALL</strain>
    </source>
</reference>
<dbReference type="EMBL" id="AZBU02000012">
    <property type="protein sequence ID" value="TKR59383.1"/>
    <property type="molecule type" value="Genomic_DNA"/>
</dbReference>
<dbReference type="SMART" id="SM00389">
    <property type="entry name" value="HOX"/>
    <property type="match status" value="1"/>
</dbReference>
<evidence type="ECO:0000313" key="10">
    <source>
        <dbReference type="Proteomes" id="UP000298663"/>
    </source>
</evidence>
<accession>A0A4U5LTI7</accession>
<dbReference type="InterPro" id="IPR001356">
    <property type="entry name" value="HD"/>
</dbReference>
<feature type="region of interest" description="Disordered" evidence="7">
    <location>
        <begin position="1"/>
        <end position="32"/>
    </location>
</feature>
<evidence type="ECO:0000256" key="6">
    <source>
        <dbReference type="RuleBase" id="RU000682"/>
    </source>
</evidence>
<evidence type="ECO:0000256" key="5">
    <source>
        <dbReference type="PROSITE-ProRule" id="PRU00108"/>
    </source>
</evidence>
<feature type="DNA-binding region" description="Homeobox" evidence="5">
    <location>
        <begin position="19"/>
        <end position="78"/>
    </location>
</feature>
<sequence length="271" mass="30041">MASSSDISSAVLSKDSSSTPSSHRRFTQDQTSTLEKFYAEKQQASVEEKKDLVEATGLSHQQIRKWFENKRRTERRQRLKASGNAVKAIQNIEIEHVQESSTPQPSNVSEIKGLPAITPEVMETFKLLLADSITSVLQQLANQTTTSLQSLNVGVQTSNSGLIEHFPVPEGAFKDMSKGFDVDPELLDAAINDALVAEIQKPTKEMSIEFEPKRGKFSHQQLERLQKSFEVILSYRQPASGSSIQAFRGVGFDQQTGDEMVPEPTSREAQG</sequence>
<evidence type="ECO:0000256" key="3">
    <source>
        <dbReference type="ARBA" id="ARBA00023155"/>
    </source>
</evidence>
<dbReference type="InterPro" id="IPR017970">
    <property type="entry name" value="Homeobox_CS"/>
</dbReference>
<evidence type="ECO:0000256" key="2">
    <source>
        <dbReference type="ARBA" id="ARBA00023125"/>
    </source>
</evidence>
<dbReference type="GO" id="GO:0003677">
    <property type="term" value="F:DNA binding"/>
    <property type="evidence" value="ECO:0007669"/>
    <property type="project" value="UniProtKB-UniRule"/>
</dbReference>
<dbReference type="SUPFAM" id="SSF46689">
    <property type="entry name" value="Homeodomain-like"/>
    <property type="match status" value="1"/>
</dbReference>
<dbReference type="CDD" id="cd00086">
    <property type="entry name" value="homeodomain"/>
    <property type="match status" value="1"/>
</dbReference>
<comment type="subcellular location">
    <subcellularLocation>
        <location evidence="1 5 6">Nucleus</location>
    </subcellularLocation>
</comment>
<feature type="domain" description="Homeobox" evidence="8">
    <location>
        <begin position="17"/>
        <end position="77"/>
    </location>
</feature>
<dbReference type="Proteomes" id="UP000298663">
    <property type="component" value="Unassembled WGS sequence"/>
</dbReference>
<keyword evidence="4 5" id="KW-0539">Nucleus</keyword>
<dbReference type="GO" id="GO:0000981">
    <property type="term" value="F:DNA-binding transcription factor activity, RNA polymerase II-specific"/>
    <property type="evidence" value="ECO:0007669"/>
    <property type="project" value="InterPro"/>
</dbReference>
<dbReference type="PROSITE" id="PS50071">
    <property type="entry name" value="HOMEOBOX_2"/>
    <property type="match status" value="1"/>
</dbReference>
<dbReference type="OrthoDB" id="6159439at2759"/>
<dbReference type="InterPro" id="IPR009057">
    <property type="entry name" value="Homeodomain-like_sf"/>
</dbReference>
<keyword evidence="2 5" id="KW-0238">DNA-binding</keyword>
<protein>
    <recommendedName>
        <fullName evidence="8">Homeobox domain-containing protein</fullName>
    </recommendedName>
</protein>
<evidence type="ECO:0000256" key="4">
    <source>
        <dbReference type="ARBA" id="ARBA00023242"/>
    </source>
</evidence>
<evidence type="ECO:0000256" key="7">
    <source>
        <dbReference type="SAM" id="MobiDB-lite"/>
    </source>
</evidence>
<feature type="compositionally biased region" description="Low complexity" evidence="7">
    <location>
        <begin position="1"/>
        <end position="18"/>
    </location>
</feature>
<proteinExistence type="predicted"/>
<feature type="region of interest" description="Disordered" evidence="7">
    <location>
        <begin position="251"/>
        <end position="271"/>
    </location>
</feature>
<evidence type="ECO:0000259" key="8">
    <source>
        <dbReference type="PROSITE" id="PS50071"/>
    </source>
</evidence>
<keyword evidence="10" id="KW-1185">Reference proteome</keyword>
<dbReference type="Pfam" id="PF00046">
    <property type="entry name" value="Homeodomain"/>
    <property type="match status" value="1"/>
</dbReference>
<organism evidence="9 10">
    <name type="scientific">Steinernema carpocapsae</name>
    <name type="common">Entomopathogenic nematode</name>
    <dbReference type="NCBI Taxonomy" id="34508"/>
    <lineage>
        <taxon>Eukaryota</taxon>
        <taxon>Metazoa</taxon>
        <taxon>Ecdysozoa</taxon>
        <taxon>Nematoda</taxon>
        <taxon>Chromadorea</taxon>
        <taxon>Rhabditida</taxon>
        <taxon>Tylenchina</taxon>
        <taxon>Panagrolaimomorpha</taxon>
        <taxon>Strongyloidoidea</taxon>
        <taxon>Steinernematidae</taxon>
        <taxon>Steinernema</taxon>
    </lineage>
</organism>
<evidence type="ECO:0000256" key="1">
    <source>
        <dbReference type="ARBA" id="ARBA00004123"/>
    </source>
</evidence>
<dbReference type="Gene3D" id="1.10.10.60">
    <property type="entry name" value="Homeodomain-like"/>
    <property type="match status" value="1"/>
</dbReference>
<dbReference type="AlphaFoldDB" id="A0A4U5LTI7"/>